<reference evidence="2 3" key="1">
    <citation type="journal article" date="1991" name="Int. J. Syst. Bacteriol.">
        <title>Description of the erythromycin-producing bacterium Arthrobacter sp. strain NRRL B-3381 as Aeromicrobium erythreum gen. nov., sp. nov.</title>
        <authorList>
            <person name="Miller E.S."/>
            <person name="Woese C.R."/>
            <person name="Brenner S."/>
        </authorList>
    </citation>
    <scope>NUCLEOTIDE SEQUENCE [LARGE SCALE GENOMIC DNA]</scope>
    <source>
        <strain evidence="2 3">AR18</strain>
    </source>
</reference>
<dbReference type="RefSeq" id="WP_067853262.1">
    <property type="nucleotide sequence ID" value="NZ_CP011502.1"/>
</dbReference>
<proteinExistence type="predicted"/>
<dbReference type="Proteomes" id="UP000067689">
    <property type="component" value="Chromosome"/>
</dbReference>
<dbReference type="PATRIC" id="fig|2041.4.peg.133"/>
<keyword evidence="1" id="KW-0812">Transmembrane</keyword>
<evidence type="ECO:0000256" key="1">
    <source>
        <dbReference type="SAM" id="Phobius"/>
    </source>
</evidence>
<dbReference type="OrthoDB" id="3745795at2"/>
<name>A0A0U4BD59_9ACTN</name>
<evidence type="ECO:0000313" key="2">
    <source>
        <dbReference type="EMBL" id="ALX03313.1"/>
    </source>
</evidence>
<accession>A0A0U4BD59</accession>
<organism evidence="2 3">
    <name type="scientific">Aeromicrobium erythreum</name>
    <dbReference type="NCBI Taxonomy" id="2041"/>
    <lineage>
        <taxon>Bacteria</taxon>
        <taxon>Bacillati</taxon>
        <taxon>Actinomycetota</taxon>
        <taxon>Actinomycetes</taxon>
        <taxon>Propionibacteriales</taxon>
        <taxon>Nocardioidaceae</taxon>
        <taxon>Aeromicrobium</taxon>
    </lineage>
</organism>
<dbReference type="STRING" id="2041.AERYTH_00655"/>
<evidence type="ECO:0000313" key="3">
    <source>
        <dbReference type="Proteomes" id="UP000067689"/>
    </source>
</evidence>
<dbReference type="KEGG" id="aer:AERYTH_00655"/>
<gene>
    <name evidence="2" type="ORF">AERYTH_00655</name>
</gene>
<dbReference type="EMBL" id="CP011502">
    <property type="protein sequence ID" value="ALX03313.1"/>
    <property type="molecule type" value="Genomic_DNA"/>
</dbReference>
<keyword evidence="3" id="KW-1185">Reference proteome</keyword>
<keyword evidence="1" id="KW-1133">Transmembrane helix</keyword>
<keyword evidence="1" id="KW-0472">Membrane</keyword>
<dbReference type="AlphaFoldDB" id="A0A0U4BD59"/>
<feature type="transmembrane region" description="Helical" evidence="1">
    <location>
        <begin position="144"/>
        <end position="163"/>
    </location>
</feature>
<protein>
    <submittedName>
        <fullName evidence="2">Uncharacterized protein</fullName>
    </submittedName>
</protein>
<sequence length="171" mass="18472">MRLTSPLWYLAAFLLAIGGWMASAVVAAGAWDHVRDATLQNLTERVDAKGASLAVFTDVRQPERDVTCTATGPAKGAEPVTLEDAPIDLRVPQDGSTWYLIAFEREGSDQVAVRCTPKDRAADAATYRVAVADGFLDRTRNGAGIAWIAAAVAVALALATWWTRRKRTLED</sequence>